<dbReference type="PROSITE" id="PS50119">
    <property type="entry name" value="ZF_BBOX"/>
    <property type="match status" value="1"/>
</dbReference>
<keyword evidence="7" id="KW-1185">Reference proteome</keyword>
<dbReference type="InterPro" id="IPR050143">
    <property type="entry name" value="TRIM/RBCC"/>
</dbReference>
<evidence type="ECO:0000259" key="5">
    <source>
        <dbReference type="PROSITE" id="PS50119"/>
    </source>
</evidence>
<proteinExistence type="predicted"/>
<evidence type="ECO:0000256" key="3">
    <source>
        <dbReference type="PROSITE-ProRule" id="PRU00024"/>
    </source>
</evidence>
<evidence type="ECO:0000313" key="6">
    <source>
        <dbReference type="Ensembl" id="ENSPKIP00000015553.1"/>
    </source>
</evidence>
<dbReference type="AlphaFoldDB" id="A0A3B3RB03"/>
<feature type="domain" description="B box-type" evidence="5">
    <location>
        <begin position="50"/>
        <end position="91"/>
    </location>
</feature>
<sequence length="100" mass="10957">IWGMPRPPSPQPPPPAPPGAYQSIPRPVSEILFPACPWSAPGCPARSAAASEALCHLHNEKFKLFCLDDQTPVCVVCQTSEKHENHKLRPTEEAAEKHKV</sequence>
<evidence type="ECO:0000256" key="2">
    <source>
        <dbReference type="ARBA" id="ARBA00022833"/>
    </source>
</evidence>
<reference evidence="6" key="2">
    <citation type="submission" date="2025-09" db="UniProtKB">
        <authorList>
            <consortium name="Ensembl"/>
        </authorList>
    </citation>
    <scope>IDENTIFICATION</scope>
</reference>
<keyword evidence="2" id="KW-0862">Zinc</keyword>
<dbReference type="Gene3D" id="3.30.160.60">
    <property type="entry name" value="Classic Zinc Finger"/>
    <property type="match status" value="1"/>
</dbReference>
<feature type="compositionally biased region" description="Pro residues" evidence="4">
    <location>
        <begin position="1"/>
        <end position="18"/>
    </location>
</feature>
<reference evidence="6" key="1">
    <citation type="submission" date="2025-08" db="UniProtKB">
        <authorList>
            <consortium name="Ensembl"/>
        </authorList>
    </citation>
    <scope>IDENTIFICATION</scope>
</reference>
<evidence type="ECO:0000256" key="4">
    <source>
        <dbReference type="SAM" id="MobiDB-lite"/>
    </source>
</evidence>
<dbReference type="Pfam" id="PF00643">
    <property type="entry name" value="zf-B_box"/>
    <property type="match status" value="1"/>
</dbReference>
<keyword evidence="1 3" id="KW-0863">Zinc-finger</keyword>
<keyword evidence="1 3" id="KW-0479">Metal-binding</keyword>
<dbReference type="GO" id="GO:0008270">
    <property type="term" value="F:zinc ion binding"/>
    <property type="evidence" value="ECO:0007669"/>
    <property type="project" value="UniProtKB-KW"/>
</dbReference>
<feature type="region of interest" description="Disordered" evidence="4">
    <location>
        <begin position="1"/>
        <end position="23"/>
    </location>
</feature>
<dbReference type="Proteomes" id="UP000261540">
    <property type="component" value="Unplaced"/>
</dbReference>
<protein>
    <recommendedName>
        <fullName evidence="5">B box-type domain-containing protein</fullName>
    </recommendedName>
</protein>
<accession>A0A3B3RB03</accession>
<dbReference type="PANTHER" id="PTHR24103">
    <property type="entry name" value="E3 UBIQUITIN-PROTEIN LIGASE TRIM"/>
    <property type="match status" value="1"/>
</dbReference>
<dbReference type="STRING" id="1676925.ENSPKIP00000015553"/>
<evidence type="ECO:0000256" key="1">
    <source>
        <dbReference type="ARBA" id="ARBA00022771"/>
    </source>
</evidence>
<name>A0A3B3RB03_9TELE</name>
<dbReference type="SUPFAM" id="SSF57845">
    <property type="entry name" value="B-box zinc-binding domain"/>
    <property type="match status" value="1"/>
</dbReference>
<dbReference type="InterPro" id="IPR000315">
    <property type="entry name" value="Znf_B-box"/>
</dbReference>
<dbReference type="SMART" id="SM00336">
    <property type="entry name" value="BBOX"/>
    <property type="match status" value="1"/>
</dbReference>
<dbReference type="Ensembl" id="ENSPKIT00000040021.1">
    <property type="protein sequence ID" value="ENSPKIP00000015553.1"/>
    <property type="gene ID" value="ENSPKIG00000002231.1"/>
</dbReference>
<organism evidence="6 7">
    <name type="scientific">Paramormyrops kingsleyae</name>
    <dbReference type="NCBI Taxonomy" id="1676925"/>
    <lineage>
        <taxon>Eukaryota</taxon>
        <taxon>Metazoa</taxon>
        <taxon>Chordata</taxon>
        <taxon>Craniata</taxon>
        <taxon>Vertebrata</taxon>
        <taxon>Euteleostomi</taxon>
        <taxon>Actinopterygii</taxon>
        <taxon>Neopterygii</taxon>
        <taxon>Teleostei</taxon>
        <taxon>Osteoglossocephala</taxon>
        <taxon>Osteoglossomorpha</taxon>
        <taxon>Osteoglossiformes</taxon>
        <taxon>Mormyridae</taxon>
        <taxon>Paramormyrops</taxon>
    </lineage>
</organism>
<evidence type="ECO:0000313" key="7">
    <source>
        <dbReference type="Proteomes" id="UP000261540"/>
    </source>
</evidence>